<evidence type="ECO:0000256" key="3">
    <source>
        <dbReference type="ARBA" id="ARBA00022723"/>
    </source>
</evidence>
<evidence type="ECO:0000256" key="1">
    <source>
        <dbReference type="ARBA" id="ARBA00022475"/>
    </source>
</evidence>
<gene>
    <name evidence="8" type="ORF">UFOVP257_246</name>
</gene>
<accession>A0A6J5LG18</accession>
<evidence type="ECO:0000256" key="2">
    <source>
        <dbReference type="ARBA" id="ARBA00022519"/>
    </source>
</evidence>
<organism evidence="8">
    <name type="scientific">uncultured Caudovirales phage</name>
    <dbReference type="NCBI Taxonomy" id="2100421"/>
    <lineage>
        <taxon>Viruses</taxon>
        <taxon>Duplodnaviria</taxon>
        <taxon>Heunggongvirae</taxon>
        <taxon>Uroviricota</taxon>
        <taxon>Caudoviricetes</taxon>
        <taxon>Peduoviridae</taxon>
        <taxon>Maltschvirus</taxon>
        <taxon>Maltschvirus maltsch</taxon>
    </lineage>
</organism>
<dbReference type="GO" id="GO:0009245">
    <property type="term" value="P:lipid A biosynthetic process"/>
    <property type="evidence" value="ECO:0007669"/>
    <property type="project" value="TreeGrafter"/>
</dbReference>
<reference evidence="8" key="1">
    <citation type="submission" date="2020-04" db="EMBL/GenBank/DDBJ databases">
        <authorList>
            <person name="Chiriac C."/>
            <person name="Salcher M."/>
            <person name="Ghai R."/>
            <person name="Kavagutti S V."/>
        </authorList>
    </citation>
    <scope>NUCLEOTIDE SEQUENCE</scope>
</reference>
<keyword evidence="2" id="KW-0997">Cell inner membrane</keyword>
<name>A0A6J5LG18_9CAUD</name>
<keyword evidence="3" id="KW-0479">Metal-binding</keyword>
<dbReference type="InterPro" id="IPR029052">
    <property type="entry name" value="Metallo-depent_PP-like"/>
</dbReference>
<dbReference type="EMBL" id="LR796274">
    <property type="protein sequence ID" value="CAB4133524.1"/>
    <property type="molecule type" value="Genomic_DNA"/>
</dbReference>
<protein>
    <submittedName>
        <fullName evidence="8">MPP_YbbF-LpxH domain containing protein</fullName>
    </submittedName>
</protein>
<dbReference type="InterPro" id="IPR043461">
    <property type="entry name" value="LpxH-like"/>
</dbReference>
<dbReference type="GO" id="GO:0008758">
    <property type="term" value="F:UDP-2,3-diacylglucosamine hydrolase activity"/>
    <property type="evidence" value="ECO:0007669"/>
    <property type="project" value="TreeGrafter"/>
</dbReference>
<evidence type="ECO:0000256" key="4">
    <source>
        <dbReference type="ARBA" id="ARBA00023136"/>
    </source>
</evidence>
<evidence type="ECO:0000259" key="7">
    <source>
        <dbReference type="Pfam" id="PF00149"/>
    </source>
</evidence>
<dbReference type="SUPFAM" id="SSF56300">
    <property type="entry name" value="Metallo-dependent phosphatases"/>
    <property type="match status" value="1"/>
</dbReference>
<dbReference type="GO" id="GO:0046872">
    <property type="term" value="F:metal ion binding"/>
    <property type="evidence" value="ECO:0007669"/>
    <property type="project" value="UniProtKB-KW"/>
</dbReference>
<dbReference type="GO" id="GO:0016020">
    <property type="term" value="C:membrane"/>
    <property type="evidence" value="ECO:0007669"/>
    <property type="project" value="GOC"/>
</dbReference>
<dbReference type="Pfam" id="PF00149">
    <property type="entry name" value="Metallophos"/>
    <property type="match status" value="1"/>
</dbReference>
<dbReference type="CDD" id="cd07398">
    <property type="entry name" value="MPP_YbbF-LpxH"/>
    <property type="match status" value="1"/>
</dbReference>
<dbReference type="InterPro" id="IPR004843">
    <property type="entry name" value="Calcineurin-like_PHP"/>
</dbReference>
<feature type="region of interest" description="Disordered" evidence="6">
    <location>
        <begin position="254"/>
        <end position="274"/>
    </location>
</feature>
<proteinExistence type="predicted"/>
<dbReference type="Gene3D" id="3.60.21.10">
    <property type="match status" value="1"/>
</dbReference>
<sequence length="274" mass="31844">MMQKTYRSIFISDVHLGTKDCKANQLNNFLKHNTCETLYLVGDIIDAWKIKQNKWRWKQSHTNVVRRILGHSKRGTRVVYVAGNHDEFLRPFLQYGIGFGMMEITNQIEHIGADGKHYLVVHGDLFDGITRLAPWLGFLGDKLYDFILGVNSRFNWIRHRLGFGYWSLSLYLKHRVKKAVDFIFQFERNLAGYCRKRGYDGVICGHIHHAEIKEIDGVIYMNDGDWVESMTALVEHHDGRWEIVTWTQESDNVVDDIDSGTHQRSKGRSSKSNA</sequence>
<dbReference type="PANTHER" id="PTHR34990:SF2">
    <property type="entry name" value="BLL8164 PROTEIN"/>
    <property type="match status" value="1"/>
</dbReference>
<dbReference type="PANTHER" id="PTHR34990">
    <property type="entry name" value="UDP-2,3-DIACYLGLUCOSAMINE HYDROLASE-RELATED"/>
    <property type="match status" value="1"/>
</dbReference>
<keyword evidence="1" id="KW-1003">Cell membrane</keyword>
<keyword evidence="5" id="KW-0464">Manganese</keyword>
<feature type="compositionally biased region" description="Basic residues" evidence="6">
    <location>
        <begin position="263"/>
        <end position="274"/>
    </location>
</feature>
<evidence type="ECO:0000256" key="5">
    <source>
        <dbReference type="ARBA" id="ARBA00023211"/>
    </source>
</evidence>
<evidence type="ECO:0000313" key="8">
    <source>
        <dbReference type="EMBL" id="CAB4133524.1"/>
    </source>
</evidence>
<keyword evidence="4" id="KW-0472">Membrane</keyword>
<evidence type="ECO:0000256" key="6">
    <source>
        <dbReference type="SAM" id="MobiDB-lite"/>
    </source>
</evidence>
<feature type="domain" description="Calcineurin-like phosphoesterase" evidence="7">
    <location>
        <begin position="8"/>
        <end position="209"/>
    </location>
</feature>